<dbReference type="PANTHER" id="PTHR39697">
    <property type="entry name" value="RICIN B LECTIN DOMAIN-CONTAINING PROTEIN-RELATED"/>
    <property type="match status" value="1"/>
</dbReference>
<accession>A0ABQ8R8I6</accession>
<evidence type="ECO:0008006" key="3">
    <source>
        <dbReference type="Google" id="ProtNLM"/>
    </source>
</evidence>
<evidence type="ECO:0000313" key="1">
    <source>
        <dbReference type="EMBL" id="KAJ4129158.1"/>
    </source>
</evidence>
<protein>
    <recommendedName>
        <fullName evidence="3">Dynamin family protein</fullName>
    </recommendedName>
</protein>
<sequence length="198" mass="22252">MSTSISSVGVMTPRTISEADPVEQWMDSSSAGVDTPTHTVCTPTASEAGDGMPDHHSFTRKAYPHHDGKYIILDVANNRALTCHEGNLRLEPIDLSNPELHISEQAQWECNERKGFKGFKNVAEGTFLGHDIWWDFYAKVYHHKGWEDFTLCRHEGGLYLIQSLDFWTQRQVSAKQDGSGLIREDDGGTLWEFVKIAG</sequence>
<name>A0ABQ8R8I6_FUSEQ</name>
<proteinExistence type="predicted"/>
<keyword evidence="2" id="KW-1185">Reference proteome</keyword>
<comment type="caution">
    <text evidence="1">The sequence shown here is derived from an EMBL/GenBank/DDBJ whole genome shotgun (WGS) entry which is preliminary data.</text>
</comment>
<reference evidence="1" key="1">
    <citation type="submission" date="2022-09" db="EMBL/GenBank/DDBJ databases">
        <title>Fusarium specimens isolated from Avocado Roots.</title>
        <authorList>
            <person name="Stajich J."/>
            <person name="Roper C."/>
            <person name="Heimlech-Rivalta G."/>
        </authorList>
    </citation>
    <scope>NUCLEOTIDE SEQUENCE</scope>
    <source>
        <strain evidence="1">CF00095</strain>
    </source>
</reference>
<dbReference type="PANTHER" id="PTHR39697:SF2">
    <property type="entry name" value="CYANOVIRIN-N DOMAIN-CONTAINING PROTEIN"/>
    <property type="match status" value="1"/>
</dbReference>
<dbReference type="Proteomes" id="UP001152024">
    <property type="component" value="Unassembled WGS sequence"/>
</dbReference>
<evidence type="ECO:0000313" key="2">
    <source>
        <dbReference type="Proteomes" id="UP001152024"/>
    </source>
</evidence>
<gene>
    <name evidence="1" type="ORF">NW768_007693</name>
</gene>
<organism evidence="1 2">
    <name type="scientific">Fusarium equiseti</name>
    <name type="common">Fusarium scirpi</name>
    <dbReference type="NCBI Taxonomy" id="61235"/>
    <lineage>
        <taxon>Eukaryota</taxon>
        <taxon>Fungi</taxon>
        <taxon>Dikarya</taxon>
        <taxon>Ascomycota</taxon>
        <taxon>Pezizomycotina</taxon>
        <taxon>Sordariomycetes</taxon>
        <taxon>Hypocreomycetidae</taxon>
        <taxon>Hypocreales</taxon>
        <taxon>Nectriaceae</taxon>
        <taxon>Fusarium</taxon>
        <taxon>Fusarium incarnatum-equiseti species complex</taxon>
    </lineage>
</organism>
<dbReference type="EMBL" id="JAOQBH010000011">
    <property type="protein sequence ID" value="KAJ4129158.1"/>
    <property type="molecule type" value="Genomic_DNA"/>
</dbReference>